<evidence type="ECO:0000313" key="3">
    <source>
        <dbReference type="Proteomes" id="UP000318661"/>
    </source>
</evidence>
<evidence type="ECO:0000313" key="2">
    <source>
        <dbReference type="EMBL" id="TMJ11070.1"/>
    </source>
</evidence>
<protein>
    <recommendedName>
        <fullName evidence="4">Carboxypeptidase regulatory-like domain-containing protein</fullName>
    </recommendedName>
</protein>
<sequence>MDARNLGAAARCVVWARPPCGHNVNETGCRPRPSFPDISHCDVRPEDAASQGAALPESYSRGCAIFRKLIQAQQAASATDLNGTIEGRIGLVGADGKAIPCASASVYLLLQPIDIDAIKQKAVKDGAFNPRMAHIAVGYVIASHETQSKLAYAKTKTNAKGQFLFSNLPGDRWYYVTVQALTEQELVSWQIGVYVYPKERVQVFLHNANAALPIYKRE</sequence>
<dbReference type="AlphaFoldDB" id="A0A537LSV0"/>
<evidence type="ECO:0008006" key="4">
    <source>
        <dbReference type="Google" id="ProtNLM"/>
    </source>
</evidence>
<accession>A0A537LSV0</accession>
<reference evidence="2 3" key="1">
    <citation type="journal article" date="2019" name="Nat. Microbiol.">
        <title>Mediterranean grassland soil C-N compound turnover is dependent on rainfall and depth, and is mediated by genomically divergent microorganisms.</title>
        <authorList>
            <person name="Diamond S."/>
            <person name="Andeer P.F."/>
            <person name="Li Z."/>
            <person name="Crits-Christoph A."/>
            <person name="Burstein D."/>
            <person name="Anantharaman K."/>
            <person name="Lane K.R."/>
            <person name="Thomas B.C."/>
            <person name="Pan C."/>
            <person name="Northen T.R."/>
            <person name="Banfield J.F."/>
        </authorList>
    </citation>
    <scope>NUCLEOTIDE SEQUENCE [LARGE SCALE GENOMIC DNA]</scope>
    <source>
        <strain evidence="2">NP_1</strain>
        <strain evidence="1">NP_2</strain>
    </source>
</reference>
<dbReference type="EMBL" id="VBAJ01000303">
    <property type="protein sequence ID" value="TMJ02482.1"/>
    <property type="molecule type" value="Genomic_DNA"/>
</dbReference>
<organism evidence="2">
    <name type="scientific">Candidatus Segetimicrobium genomatis</name>
    <dbReference type="NCBI Taxonomy" id="2569760"/>
    <lineage>
        <taxon>Bacteria</taxon>
        <taxon>Bacillati</taxon>
        <taxon>Candidatus Sysuimicrobiota</taxon>
        <taxon>Candidatus Sysuimicrobiia</taxon>
        <taxon>Candidatus Sysuimicrobiales</taxon>
        <taxon>Candidatus Segetimicrobiaceae</taxon>
        <taxon>Candidatus Segetimicrobium</taxon>
    </lineage>
</organism>
<dbReference type="EMBL" id="VBAI01000079">
    <property type="protein sequence ID" value="TMJ11070.1"/>
    <property type="molecule type" value="Genomic_DNA"/>
</dbReference>
<comment type="caution">
    <text evidence="2">The sequence shown here is derived from an EMBL/GenBank/DDBJ whole genome shotgun (WGS) entry which is preliminary data.</text>
</comment>
<dbReference type="Proteomes" id="UP000318661">
    <property type="component" value="Unassembled WGS sequence"/>
</dbReference>
<proteinExistence type="predicted"/>
<dbReference type="Proteomes" id="UP000315217">
    <property type="component" value="Unassembled WGS sequence"/>
</dbReference>
<name>A0A537LSV0_9BACT</name>
<evidence type="ECO:0000313" key="1">
    <source>
        <dbReference type="EMBL" id="TMJ02482.1"/>
    </source>
</evidence>
<gene>
    <name evidence="2" type="ORF">E6G98_05955</name>
    <name evidence="1" type="ORF">E6G99_12150</name>
</gene>